<dbReference type="RefSeq" id="WP_205088298.1">
    <property type="nucleotide sequence ID" value="NZ_JACJLA010000018.1"/>
</dbReference>
<proteinExistence type="inferred from homology"/>
<dbReference type="PROSITE" id="PS01319">
    <property type="entry name" value="RBFA"/>
    <property type="match status" value="1"/>
</dbReference>
<keyword evidence="1 2" id="KW-0690">Ribosome biogenesis</keyword>
<accession>A0ABS2GJL6</accession>
<name>A0ABS2GJL6_9FIRM</name>
<keyword evidence="2" id="KW-0963">Cytoplasm</keyword>
<keyword evidence="4" id="KW-1185">Reference proteome</keyword>
<dbReference type="NCBIfam" id="TIGR00082">
    <property type="entry name" value="rbfA"/>
    <property type="match status" value="1"/>
</dbReference>
<comment type="subunit">
    <text evidence="2">Monomer. Binds 30S ribosomal subunits, but not 50S ribosomal subunits or 70S ribosomes.</text>
</comment>
<dbReference type="InterPro" id="IPR023799">
    <property type="entry name" value="RbfA_dom_sf"/>
</dbReference>
<comment type="subcellular location">
    <subcellularLocation>
        <location evidence="2">Cytoplasm</location>
    </subcellularLocation>
</comment>
<evidence type="ECO:0000256" key="1">
    <source>
        <dbReference type="ARBA" id="ARBA00022517"/>
    </source>
</evidence>
<comment type="function">
    <text evidence="2">One of several proteins that assist in the late maturation steps of the functional core of the 30S ribosomal subunit. Associates with free 30S ribosomal subunits (but not with 30S subunits that are part of 70S ribosomes or polysomes). Required for efficient processing of 16S rRNA. May interact with the 5'-terminal helix region of 16S rRNA.</text>
</comment>
<protein>
    <recommendedName>
        <fullName evidence="2">Ribosome-binding factor A</fullName>
    </recommendedName>
</protein>
<dbReference type="InterPro" id="IPR000238">
    <property type="entry name" value="RbfA"/>
</dbReference>
<comment type="caution">
    <text evidence="3">The sequence shown here is derived from an EMBL/GenBank/DDBJ whole genome shotgun (WGS) entry which is preliminary data.</text>
</comment>
<dbReference type="Pfam" id="PF02033">
    <property type="entry name" value="RBFA"/>
    <property type="match status" value="1"/>
</dbReference>
<dbReference type="InterPro" id="IPR015946">
    <property type="entry name" value="KH_dom-like_a/b"/>
</dbReference>
<dbReference type="PANTHER" id="PTHR33515:SF1">
    <property type="entry name" value="RIBOSOME-BINDING FACTOR A, CHLOROPLASTIC-RELATED"/>
    <property type="match status" value="1"/>
</dbReference>
<sequence length="121" mass="13707">MSDVRVRKLQEFIKQEVSNMLMRGLKDPRIGFVTVTDVEVTGDLRQAMIYVSLFGSDEEKKASLQALKHAAGHVRSELGKVLRLRYTPEIAFANDTSLDYSMHIESLLNDIKKDEKNHGDA</sequence>
<dbReference type="PANTHER" id="PTHR33515">
    <property type="entry name" value="RIBOSOME-BINDING FACTOR A, CHLOROPLASTIC-RELATED"/>
    <property type="match status" value="1"/>
</dbReference>
<evidence type="ECO:0000313" key="4">
    <source>
        <dbReference type="Proteomes" id="UP000707138"/>
    </source>
</evidence>
<dbReference type="EMBL" id="JACJLA010000018">
    <property type="protein sequence ID" value="MBM6913369.1"/>
    <property type="molecule type" value="Genomic_DNA"/>
</dbReference>
<comment type="similarity">
    <text evidence="2">Belongs to the RbfA family.</text>
</comment>
<reference evidence="3 4" key="1">
    <citation type="journal article" date="2021" name="Sci. Rep.">
        <title>The distribution of antibiotic resistance genes in chicken gut microbiota commensals.</title>
        <authorList>
            <person name="Juricova H."/>
            <person name="Matiasovicova J."/>
            <person name="Kubasova T."/>
            <person name="Cejkova D."/>
            <person name="Rychlik I."/>
        </authorList>
    </citation>
    <scope>NUCLEOTIDE SEQUENCE [LARGE SCALE GENOMIC DNA]</scope>
    <source>
        <strain evidence="3 4">An537</strain>
    </source>
</reference>
<dbReference type="HAMAP" id="MF_00003">
    <property type="entry name" value="RbfA"/>
    <property type="match status" value="1"/>
</dbReference>
<organism evidence="3 4">
    <name type="scientific">Veillonella magna</name>
    <dbReference type="NCBI Taxonomy" id="464322"/>
    <lineage>
        <taxon>Bacteria</taxon>
        <taxon>Bacillati</taxon>
        <taxon>Bacillota</taxon>
        <taxon>Negativicutes</taxon>
        <taxon>Veillonellales</taxon>
        <taxon>Veillonellaceae</taxon>
        <taxon>Veillonella</taxon>
    </lineage>
</organism>
<dbReference type="Proteomes" id="UP000707138">
    <property type="component" value="Unassembled WGS sequence"/>
</dbReference>
<gene>
    <name evidence="2 3" type="primary">rbfA</name>
    <name evidence="3" type="ORF">H6A01_08560</name>
</gene>
<dbReference type="InterPro" id="IPR020053">
    <property type="entry name" value="Ribosome-bd_factorA_CS"/>
</dbReference>
<dbReference type="SUPFAM" id="SSF89919">
    <property type="entry name" value="Ribosome-binding factor A, RbfA"/>
    <property type="match status" value="1"/>
</dbReference>
<evidence type="ECO:0000313" key="3">
    <source>
        <dbReference type="EMBL" id="MBM6913369.1"/>
    </source>
</evidence>
<evidence type="ECO:0000256" key="2">
    <source>
        <dbReference type="HAMAP-Rule" id="MF_00003"/>
    </source>
</evidence>
<dbReference type="Gene3D" id="3.30.300.20">
    <property type="match status" value="1"/>
</dbReference>